<dbReference type="InterPro" id="IPR025668">
    <property type="entry name" value="Tnp_DDE_dom"/>
</dbReference>
<gene>
    <name evidence="2" type="ORF">LCGC14_1883640</name>
</gene>
<dbReference type="AlphaFoldDB" id="A0A0F9G1L4"/>
<dbReference type="InterPro" id="IPR012337">
    <property type="entry name" value="RNaseH-like_sf"/>
</dbReference>
<proteinExistence type="predicted"/>
<dbReference type="EMBL" id="LAZR01019434">
    <property type="protein sequence ID" value="KKL92543.1"/>
    <property type="molecule type" value="Genomic_DNA"/>
</dbReference>
<dbReference type="Pfam" id="PF13701">
    <property type="entry name" value="DDE_Tnp_1_4"/>
    <property type="match status" value="1"/>
</dbReference>
<dbReference type="SUPFAM" id="SSF53098">
    <property type="entry name" value="Ribonuclease H-like"/>
    <property type="match status" value="1"/>
</dbReference>
<dbReference type="NCBIfam" id="NF033539">
    <property type="entry name" value="transpos_IS1380"/>
    <property type="match status" value="1"/>
</dbReference>
<protein>
    <recommendedName>
        <fullName evidence="1">Transposase DDE domain-containing protein</fullName>
    </recommendedName>
</protein>
<accession>A0A0F9G1L4</accession>
<feature type="domain" description="Transposase DDE" evidence="1">
    <location>
        <begin position="70"/>
        <end position="499"/>
    </location>
</feature>
<evidence type="ECO:0000313" key="2">
    <source>
        <dbReference type="EMBL" id="KKL92543.1"/>
    </source>
</evidence>
<comment type="caution">
    <text evidence="2">The sequence shown here is derived from an EMBL/GenBank/DDBJ whole genome shotgun (WGS) entry which is preliminary data.</text>
</comment>
<name>A0A0F9G1L4_9ZZZZ</name>
<organism evidence="2">
    <name type="scientific">marine sediment metagenome</name>
    <dbReference type="NCBI Taxonomy" id="412755"/>
    <lineage>
        <taxon>unclassified sequences</taxon>
        <taxon>metagenomes</taxon>
        <taxon>ecological metagenomes</taxon>
    </lineage>
</organism>
<evidence type="ECO:0000259" key="1">
    <source>
        <dbReference type="Pfam" id="PF13701"/>
    </source>
</evidence>
<dbReference type="InterPro" id="IPR047960">
    <property type="entry name" value="Transpos_IS1380"/>
</dbReference>
<reference evidence="2" key="1">
    <citation type="journal article" date="2015" name="Nature">
        <title>Complex archaea that bridge the gap between prokaryotes and eukaryotes.</title>
        <authorList>
            <person name="Spang A."/>
            <person name="Saw J.H."/>
            <person name="Jorgensen S.L."/>
            <person name="Zaremba-Niedzwiedzka K."/>
            <person name="Martijn J."/>
            <person name="Lind A.E."/>
            <person name="van Eijk R."/>
            <person name="Schleper C."/>
            <person name="Guy L."/>
            <person name="Ettema T.J."/>
        </authorList>
    </citation>
    <scope>NUCLEOTIDE SEQUENCE</scope>
</reference>
<sequence length="506" mass="59320">MREIKADLLPIISEEWGQEKEGEEVHYLSPLPRRCHKWIKDQKELFQKDNPINACDIEGKMTPYNSRVYFNQPNLTGFGGMPLLTSFIEKMGIEEDLEDVFDHQGYIYSTSDILLSAITGITVGVDRLYHLNAIRNDAALTKALGLDQLPEESNLRRQLTQASNKEVERMRQVISKNLTKANQTDKTVEIGLDIDSTVATVYGKQEGAEVGYNPKKRGRPSYSIKTAFIANNGDCVNLRLDGGKSHSKERFKEFFEKTLSLLPSNYKIVFVRLDKGYFGEDTFQYLEEKGIRYVAASKNTQPLRKKAALLSDKEWEEIEKNSLYFTEIDYSYKTWKSERRMIIKKSLSPNPNYDEKEKDIFGNPVEPPYTVEYRFYVTNISKSELNKLSCYRFYNNRATVENRIKEQKLGFNLDKLAVHNKEGNEVYILLVALTYNILNWFKRFLLPEEFRSRCIKWIRMYLLNLPAIIQRKKKQYFIKFSKFYPYKELFEYIFRELAKGKPYYVL</sequence>